<keyword evidence="2" id="KW-1185">Reference proteome</keyword>
<protein>
    <submittedName>
        <fullName evidence="1">Uncharacterized protein</fullName>
    </submittedName>
</protein>
<organism evidence="1 2">
    <name type="scientific">Gaetbulibacter jejuensis</name>
    <dbReference type="NCBI Taxonomy" id="584607"/>
    <lineage>
        <taxon>Bacteria</taxon>
        <taxon>Pseudomonadati</taxon>
        <taxon>Bacteroidota</taxon>
        <taxon>Flavobacteriia</taxon>
        <taxon>Flavobacteriales</taxon>
        <taxon>Flavobacteriaceae</taxon>
        <taxon>Gaetbulibacter</taxon>
    </lineage>
</organism>
<evidence type="ECO:0000313" key="2">
    <source>
        <dbReference type="Proteomes" id="UP001500736"/>
    </source>
</evidence>
<proteinExistence type="predicted"/>
<dbReference type="EMBL" id="BAAAGF010000003">
    <property type="protein sequence ID" value="GAA0746246.1"/>
    <property type="molecule type" value="Genomic_DNA"/>
</dbReference>
<accession>A0ABP3V0S4</accession>
<gene>
    <name evidence="1" type="ORF">GCM10009431_22380</name>
</gene>
<dbReference type="Proteomes" id="UP001500736">
    <property type="component" value="Unassembled WGS sequence"/>
</dbReference>
<reference evidence="2" key="1">
    <citation type="journal article" date="2019" name="Int. J. Syst. Evol. Microbiol.">
        <title>The Global Catalogue of Microorganisms (GCM) 10K type strain sequencing project: providing services to taxonomists for standard genome sequencing and annotation.</title>
        <authorList>
            <consortium name="The Broad Institute Genomics Platform"/>
            <consortium name="The Broad Institute Genome Sequencing Center for Infectious Disease"/>
            <person name="Wu L."/>
            <person name="Ma J."/>
        </authorList>
    </citation>
    <scope>NUCLEOTIDE SEQUENCE [LARGE SCALE GENOMIC DNA]</scope>
    <source>
        <strain evidence="2">JCM 15976</strain>
    </source>
</reference>
<evidence type="ECO:0000313" key="1">
    <source>
        <dbReference type="EMBL" id="GAA0746246.1"/>
    </source>
</evidence>
<sequence length="295" mass="34605">MDIKTIHILLKLCVSLTDGTKKKEKLNKKQKCKHIECDIETEGYLGYCQFHFSGGVLGNGETYEQYEIIEQDFIDFIKIVPINETEHLKVHSPILRDIIIRCCVQIEVFFKEWAKYICSEHNDIELFTLYHEKYRKTQEFKKARNWNFRNYFIIKDTYIKSKPLFVRPMEKNIEPFDSWITEEKIPDWWNAYNAIKHDGLNSKKMANLQNALDSLGALFTLHCANNYSKAYLKEFSSPKIINKLGKLSVSFGQITTPLDSKKYLFKDVYSNFGSGIEIETSSKFRDRARGKDKSV</sequence>
<name>A0ABP3V0S4_9FLAO</name>
<comment type="caution">
    <text evidence="1">The sequence shown here is derived from an EMBL/GenBank/DDBJ whole genome shotgun (WGS) entry which is preliminary data.</text>
</comment>